<evidence type="ECO:0000256" key="9">
    <source>
        <dbReference type="RuleBase" id="RU365087"/>
    </source>
</evidence>
<dbReference type="GO" id="GO:0009306">
    <property type="term" value="P:protein secretion"/>
    <property type="evidence" value="ECO:0007669"/>
    <property type="project" value="UniProtKB-UniRule"/>
</dbReference>
<evidence type="ECO:0000313" key="10">
    <source>
        <dbReference type="EMBL" id="OGI61524.1"/>
    </source>
</evidence>
<name>A0A1F6UW70_9BACT</name>
<sequence>MLEIIKWVQIAVSVLLILVIILQQKGADIGGALGGQEGGVYFTRRGMEKYLFYATIVLAVIFAGSVVATIVLK</sequence>
<reference evidence="10 11" key="1">
    <citation type="journal article" date="2016" name="Nat. Commun.">
        <title>Thousands of microbial genomes shed light on interconnected biogeochemical processes in an aquifer system.</title>
        <authorList>
            <person name="Anantharaman K."/>
            <person name="Brown C.T."/>
            <person name="Hug L.A."/>
            <person name="Sharon I."/>
            <person name="Castelle C.J."/>
            <person name="Probst A.J."/>
            <person name="Thomas B.C."/>
            <person name="Singh A."/>
            <person name="Wilkins M.J."/>
            <person name="Karaoz U."/>
            <person name="Brodie E.L."/>
            <person name="Williams K.H."/>
            <person name="Hubbard S.S."/>
            <person name="Banfield J.F."/>
        </authorList>
    </citation>
    <scope>NUCLEOTIDE SEQUENCE [LARGE SCALE GENOMIC DNA]</scope>
</reference>
<dbReference type="Proteomes" id="UP000182253">
    <property type="component" value="Unassembled WGS sequence"/>
</dbReference>
<evidence type="ECO:0000256" key="1">
    <source>
        <dbReference type="ARBA" id="ARBA00004141"/>
    </source>
</evidence>
<dbReference type="GO" id="GO:0005886">
    <property type="term" value="C:plasma membrane"/>
    <property type="evidence" value="ECO:0007669"/>
    <property type="project" value="UniProtKB-SubCell"/>
</dbReference>
<dbReference type="STRING" id="1801735.A2645_02115"/>
<keyword evidence="9" id="KW-1003">Cell membrane</keyword>
<evidence type="ECO:0000256" key="3">
    <source>
        <dbReference type="ARBA" id="ARBA00022448"/>
    </source>
</evidence>
<feature type="transmembrane region" description="Helical" evidence="9">
    <location>
        <begin position="50"/>
        <end position="72"/>
    </location>
</feature>
<keyword evidence="6 9" id="KW-1133">Transmembrane helix</keyword>
<comment type="function">
    <text evidence="9">Involved in protein export. Participates in an early event of protein translocation.</text>
</comment>
<evidence type="ECO:0000256" key="8">
    <source>
        <dbReference type="ARBA" id="ARBA00023136"/>
    </source>
</evidence>
<evidence type="ECO:0000256" key="5">
    <source>
        <dbReference type="ARBA" id="ARBA00022927"/>
    </source>
</evidence>
<dbReference type="NCBIfam" id="TIGR00810">
    <property type="entry name" value="secG"/>
    <property type="match status" value="1"/>
</dbReference>
<accession>A0A1F6UW70</accession>
<protein>
    <recommendedName>
        <fullName evidence="9">Protein-export membrane protein SecG</fullName>
    </recommendedName>
</protein>
<keyword evidence="5 9" id="KW-0653">Protein transport</keyword>
<evidence type="ECO:0000256" key="6">
    <source>
        <dbReference type="ARBA" id="ARBA00022989"/>
    </source>
</evidence>
<keyword evidence="8 9" id="KW-0472">Membrane</keyword>
<keyword evidence="4 9" id="KW-0812">Transmembrane</keyword>
<evidence type="ECO:0000256" key="4">
    <source>
        <dbReference type="ARBA" id="ARBA00022692"/>
    </source>
</evidence>
<evidence type="ECO:0000256" key="7">
    <source>
        <dbReference type="ARBA" id="ARBA00023010"/>
    </source>
</evidence>
<comment type="subcellular location">
    <subcellularLocation>
        <location evidence="9">Cell membrane</location>
        <topology evidence="9">Multi-pass membrane protein</topology>
    </subcellularLocation>
    <subcellularLocation>
        <location evidence="1">Membrane</location>
        <topology evidence="1">Multi-pass membrane protein</topology>
    </subcellularLocation>
</comment>
<dbReference type="GO" id="GO:0015450">
    <property type="term" value="F:protein-transporting ATPase activity"/>
    <property type="evidence" value="ECO:0007669"/>
    <property type="project" value="UniProtKB-UniRule"/>
</dbReference>
<evidence type="ECO:0000313" key="11">
    <source>
        <dbReference type="Proteomes" id="UP000182253"/>
    </source>
</evidence>
<comment type="similarity">
    <text evidence="2 9">Belongs to the SecG family.</text>
</comment>
<keyword evidence="7 9" id="KW-0811">Translocation</keyword>
<keyword evidence="3 9" id="KW-0813">Transport</keyword>
<dbReference type="AlphaFoldDB" id="A0A1F6UW70"/>
<comment type="caution">
    <text evidence="10">The sequence shown here is derived from an EMBL/GenBank/DDBJ whole genome shotgun (WGS) entry which is preliminary data.</text>
</comment>
<proteinExistence type="inferred from homology"/>
<organism evidence="10 11">
    <name type="scientific">Candidatus Nomurabacteria bacterium RIFCSPHIGHO2_01_FULL_39_9</name>
    <dbReference type="NCBI Taxonomy" id="1801735"/>
    <lineage>
        <taxon>Bacteria</taxon>
        <taxon>Candidatus Nomuraibacteriota</taxon>
    </lineage>
</organism>
<dbReference type="Pfam" id="PF03840">
    <property type="entry name" value="SecG"/>
    <property type="match status" value="1"/>
</dbReference>
<gene>
    <name evidence="10" type="ORF">A2645_02115</name>
</gene>
<evidence type="ECO:0000256" key="2">
    <source>
        <dbReference type="ARBA" id="ARBA00008445"/>
    </source>
</evidence>
<dbReference type="InterPro" id="IPR004692">
    <property type="entry name" value="SecG"/>
</dbReference>
<dbReference type="EMBL" id="MFTL01000015">
    <property type="protein sequence ID" value="OGI61524.1"/>
    <property type="molecule type" value="Genomic_DNA"/>
</dbReference>
<comment type="caution">
    <text evidence="9">Lacks conserved residue(s) required for the propagation of feature annotation.</text>
</comment>